<keyword evidence="5 12" id="KW-0813">Transport</keyword>
<dbReference type="InterPro" id="IPR026031">
    <property type="entry name" value="Cyt_c_CcmB_bac"/>
</dbReference>
<evidence type="ECO:0000256" key="10">
    <source>
        <dbReference type="ARBA" id="ARBA00022989"/>
    </source>
</evidence>
<evidence type="ECO:0000256" key="1">
    <source>
        <dbReference type="ARBA" id="ARBA00002442"/>
    </source>
</evidence>
<dbReference type="NCBIfam" id="TIGR01190">
    <property type="entry name" value="ccmB"/>
    <property type="match status" value="1"/>
</dbReference>
<keyword evidence="9 12" id="KW-0201">Cytochrome c-type biogenesis</keyword>
<evidence type="ECO:0000256" key="11">
    <source>
        <dbReference type="ARBA" id="ARBA00023136"/>
    </source>
</evidence>
<comment type="similarity">
    <text evidence="3 12">Belongs to the CcmB/CycW/HelB family.</text>
</comment>
<proteinExistence type="inferred from homology"/>
<keyword evidence="8 14" id="KW-0812">Transmembrane</keyword>
<evidence type="ECO:0000256" key="13">
    <source>
        <dbReference type="SAM" id="MobiDB-lite"/>
    </source>
</evidence>
<feature type="transmembrane region" description="Helical" evidence="14">
    <location>
        <begin position="190"/>
        <end position="213"/>
    </location>
</feature>
<comment type="subcellular location">
    <subcellularLocation>
        <location evidence="2">Cell inner membrane</location>
        <topology evidence="2">Multi-pass membrane protein</topology>
    </subcellularLocation>
</comment>
<evidence type="ECO:0000256" key="14">
    <source>
        <dbReference type="SAM" id="Phobius"/>
    </source>
</evidence>
<sequence length="218" mass="22537">MWRVFCLELRVAFRHGADIAGPLWFFLMVITLFPLSVGPQPQLLARIAPGIIQVAALLASLLALERLFRDDLQDGSLEQLMLLPVPLPAVVLAKVLAHWAVTGLPLIMLSPAGGAAAGDGRVRLENHGADAAARHAGAGVSRRAGRRADGRPAARRRPAGHSGAAAECPGADFAAAAMDAASMHLPADGYLAVLGALLAGSATLSPFATAAALRLSVQ</sequence>
<gene>
    <name evidence="15" type="primary">ccmB_1</name>
    <name evidence="15" type="ORF">NCTC7406_00023</name>
</gene>
<dbReference type="InterPro" id="IPR003544">
    <property type="entry name" value="Cyt_c_biogenesis_CcmB"/>
</dbReference>
<evidence type="ECO:0000256" key="3">
    <source>
        <dbReference type="ARBA" id="ARBA00010544"/>
    </source>
</evidence>
<keyword evidence="11 12" id="KW-0472">Membrane</keyword>
<dbReference type="GO" id="GO:1903607">
    <property type="term" value="P:cytochrome c biosynthetic process"/>
    <property type="evidence" value="ECO:0007669"/>
    <property type="project" value="TreeGrafter"/>
</dbReference>
<keyword evidence="7 12" id="KW-0997">Cell inner membrane</keyword>
<reference evidence="15 16" key="1">
    <citation type="submission" date="2018-12" db="EMBL/GenBank/DDBJ databases">
        <authorList>
            <consortium name="Pathogen Informatics"/>
        </authorList>
    </citation>
    <scope>NUCLEOTIDE SEQUENCE [LARGE SCALE GENOMIC DNA]</scope>
    <source>
        <strain evidence="15 16">NCTC7406</strain>
    </source>
</reference>
<dbReference type="PIRSF" id="PIRSF002764">
    <property type="entry name" value="CcmB"/>
    <property type="match status" value="1"/>
</dbReference>
<evidence type="ECO:0000256" key="7">
    <source>
        <dbReference type="ARBA" id="ARBA00022519"/>
    </source>
</evidence>
<keyword evidence="10 14" id="KW-1133">Transmembrane helix</keyword>
<dbReference type="EMBL" id="LR134142">
    <property type="protein sequence ID" value="VEA01866.1"/>
    <property type="molecule type" value="Genomic_DNA"/>
</dbReference>
<dbReference type="PANTHER" id="PTHR30070">
    <property type="entry name" value="HEME EXPORTER PROTEIN B"/>
    <property type="match status" value="1"/>
</dbReference>
<evidence type="ECO:0000256" key="6">
    <source>
        <dbReference type="ARBA" id="ARBA00022475"/>
    </source>
</evidence>
<protein>
    <recommendedName>
        <fullName evidence="4 12">Heme exporter protein B</fullName>
    </recommendedName>
</protein>
<evidence type="ECO:0000313" key="15">
    <source>
        <dbReference type="EMBL" id="VEA01866.1"/>
    </source>
</evidence>
<accession>A0A3S4EMJ6</accession>
<evidence type="ECO:0000256" key="8">
    <source>
        <dbReference type="ARBA" id="ARBA00022692"/>
    </source>
</evidence>
<dbReference type="Pfam" id="PF03379">
    <property type="entry name" value="CcmB"/>
    <property type="match status" value="2"/>
</dbReference>
<dbReference type="GO" id="GO:0015232">
    <property type="term" value="F:heme transmembrane transporter activity"/>
    <property type="evidence" value="ECO:0007669"/>
    <property type="project" value="InterPro"/>
</dbReference>
<evidence type="ECO:0000256" key="12">
    <source>
        <dbReference type="PIRNR" id="PIRNR002764"/>
    </source>
</evidence>
<feature type="transmembrane region" description="Helical" evidence="14">
    <location>
        <begin position="12"/>
        <end position="35"/>
    </location>
</feature>
<feature type="region of interest" description="Disordered" evidence="13">
    <location>
        <begin position="133"/>
        <end position="165"/>
    </location>
</feature>
<name>A0A3S4EMJ6_SALET</name>
<dbReference type="GO" id="GO:0017004">
    <property type="term" value="P:cytochrome complex assembly"/>
    <property type="evidence" value="ECO:0007669"/>
    <property type="project" value="UniProtKB-KW"/>
</dbReference>
<organism evidence="15 16">
    <name type="scientific">Salmonella enterica subsp. enterica serovar Sanjuan</name>
    <dbReference type="NCBI Taxonomy" id="1160765"/>
    <lineage>
        <taxon>Bacteria</taxon>
        <taxon>Pseudomonadati</taxon>
        <taxon>Pseudomonadota</taxon>
        <taxon>Gammaproteobacteria</taxon>
        <taxon>Enterobacterales</taxon>
        <taxon>Enterobacteriaceae</taxon>
        <taxon>Salmonella</taxon>
    </lineage>
</organism>
<dbReference type="PANTHER" id="PTHR30070:SF1">
    <property type="entry name" value="CYTOCHROME C BIOGENESIS B-RELATED"/>
    <property type="match status" value="1"/>
</dbReference>
<evidence type="ECO:0000313" key="16">
    <source>
        <dbReference type="Proteomes" id="UP000276345"/>
    </source>
</evidence>
<evidence type="ECO:0000256" key="4">
    <source>
        <dbReference type="ARBA" id="ARBA00016452"/>
    </source>
</evidence>
<comment type="function">
    <text evidence="1 12">Required for the export of heme to the periplasm for the biogenesis of c-type cytochromes.</text>
</comment>
<keyword evidence="6 12" id="KW-1003">Cell membrane</keyword>
<evidence type="ECO:0000256" key="2">
    <source>
        <dbReference type="ARBA" id="ARBA00004429"/>
    </source>
</evidence>
<feature type="transmembrane region" description="Helical" evidence="14">
    <location>
        <begin position="47"/>
        <end position="68"/>
    </location>
</feature>
<dbReference type="GO" id="GO:0005886">
    <property type="term" value="C:plasma membrane"/>
    <property type="evidence" value="ECO:0007669"/>
    <property type="project" value="UniProtKB-SubCell"/>
</dbReference>
<feature type="compositionally biased region" description="Low complexity" evidence="13">
    <location>
        <begin position="133"/>
        <end position="142"/>
    </location>
</feature>
<dbReference type="Proteomes" id="UP000276345">
    <property type="component" value="Chromosome"/>
</dbReference>
<evidence type="ECO:0000256" key="5">
    <source>
        <dbReference type="ARBA" id="ARBA00022448"/>
    </source>
</evidence>
<feature type="transmembrane region" description="Helical" evidence="14">
    <location>
        <begin position="80"/>
        <end position="101"/>
    </location>
</feature>
<dbReference type="AlphaFoldDB" id="A0A3S4EMJ6"/>
<evidence type="ECO:0000256" key="9">
    <source>
        <dbReference type="ARBA" id="ARBA00022748"/>
    </source>
</evidence>
<dbReference type="PRINTS" id="PR01414">
    <property type="entry name" value="CCMBBIOGNSIS"/>
</dbReference>